<dbReference type="GO" id="GO:0005249">
    <property type="term" value="F:voltage-gated potassium channel activity"/>
    <property type="evidence" value="ECO:0007669"/>
    <property type="project" value="InterPro"/>
</dbReference>
<evidence type="ECO:0000256" key="5">
    <source>
        <dbReference type="ARBA" id="ARBA00022882"/>
    </source>
</evidence>
<dbReference type="InterPro" id="IPR005821">
    <property type="entry name" value="Ion_trans_dom"/>
</dbReference>
<dbReference type="InterPro" id="IPR027409">
    <property type="entry name" value="GroEL-like_apical_dom_sf"/>
</dbReference>
<keyword evidence="2" id="KW-0633">Potassium transport</keyword>
<keyword evidence="9" id="KW-0407">Ion channel</keyword>
<dbReference type="Gene3D" id="3.50.7.10">
    <property type="entry name" value="GroEL"/>
    <property type="match status" value="1"/>
</dbReference>
<feature type="domain" description="Ion transport" evidence="11">
    <location>
        <begin position="89"/>
        <end position="165"/>
    </location>
</feature>
<sequence>MLDTVTADTAMKNISRSLGTRGVLAAGVRSFKKGNPRKEAKCILDITAFYSFQVEGLVLDHGSRHPDMKRRAENCYILTCNVSLEYEKRAWETFLILLVVYSAWVSPFEFGFLEHSTGGLAIADNVVNGFFAIDIILTFFVAFLDKTTYLLIDNPREIAWRYARTWLGSMRPSAKASP</sequence>
<keyword evidence="8 10" id="KW-0472">Membrane</keyword>
<dbReference type="OrthoDB" id="785700at2759"/>
<dbReference type="Proteomes" id="UP000652761">
    <property type="component" value="Unassembled WGS sequence"/>
</dbReference>
<dbReference type="PANTHER" id="PTHR45743:SF2">
    <property type="entry name" value="POTASSIUM CHANNEL AKT1"/>
    <property type="match status" value="1"/>
</dbReference>
<evidence type="ECO:0000256" key="7">
    <source>
        <dbReference type="ARBA" id="ARBA00022989"/>
    </source>
</evidence>
<evidence type="ECO:0000256" key="9">
    <source>
        <dbReference type="ARBA" id="ARBA00023303"/>
    </source>
</evidence>
<dbReference type="Pfam" id="PF00520">
    <property type="entry name" value="Ion_trans"/>
    <property type="match status" value="1"/>
</dbReference>
<keyword evidence="4" id="KW-0631">Potassium channel</keyword>
<name>A0A843WM02_COLES</name>
<evidence type="ECO:0000313" key="13">
    <source>
        <dbReference type="Proteomes" id="UP000652761"/>
    </source>
</evidence>
<dbReference type="AlphaFoldDB" id="A0A843WM02"/>
<evidence type="ECO:0000256" key="3">
    <source>
        <dbReference type="ARBA" id="ARBA00022692"/>
    </source>
</evidence>
<feature type="transmembrane region" description="Helical" evidence="10">
    <location>
        <begin position="94"/>
        <end position="113"/>
    </location>
</feature>
<comment type="subcellular location">
    <subcellularLocation>
        <location evidence="1">Membrane</location>
        <topology evidence="1">Multi-pass membrane protein</topology>
    </subcellularLocation>
</comment>
<keyword evidence="5" id="KW-0851">Voltage-gated channel</keyword>
<gene>
    <name evidence="12" type="ORF">Taro_041651</name>
</gene>
<protein>
    <recommendedName>
        <fullName evidence="11">Ion transport domain-containing protein</fullName>
    </recommendedName>
</protein>
<dbReference type="EMBL" id="NMUH01004208">
    <property type="protein sequence ID" value="MQM08797.1"/>
    <property type="molecule type" value="Genomic_DNA"/>
</dbReference>
<evidence type="ECO:0000256" key="10">
    <source>
        <dbReference type="SAM" id="Phobius"/>
    </source>
</evidence>
<evidence type="ECO:0000256" key="4">
    <source>
        <dbReference type="ARBA" id="ARBA00022826"/>
    </source>
</evidence>
<reference evidence="12" key="1">
    <citation type="submission" date="2017-07" db="EMBL/GenBank/DDBJ databases">
        <title>Taro Niue Genome Assembly and Annotation.</title>
        <authorList>
            <person name="Atibalentja N."/>
            <person name="Keating K."/>
            <person name="Fields C.J."/>
        </authorList>
    </citation>
    <scope>NUCLEOTIDE SEQUENCE</scope>
    <source>
        <strain evidence="12">Niue_2</strain>
        <tissue evidence="12">Leaf</tissue>
    </source>
</reference>
<feature type="transmembrane region" description="Helical" evidence="10">
    <location>
        <begin position="125"/>
        <end position="144"/>
    </location>
</feature>
<keyword evidence="5" id="KW-0406">Ion transport</keyword>
<dbReference type="PANTHER" id="PTHR45743">
    <property type="entry name" value="POTASSIUM CHANNEL AKT1"/>
    <property type="match status" value="1"/>
</dbReference>
<keyword evidence="5" id="KW-0813">Transport</keyword>
<comment type="caution">
    <text evidence="12">The sequence shown here is derived from an EMBL/GenBank/DDBJ whole genome shotgun (WGS) entry which is preliminary data.</text>
</comment>
<evidence type="ECO:0000256" key="1">
    <source>
        <dbReference type="ARBA" id="ARBA00004141"/>
    </source>
</evidence>
<evidence type="ECO:0000256" key="8">
    <source>
        <dbReference type="ARBA" id="ARBA00023136"/>
    </source>
</evidence>
<keyword evidence="13" id="KW-1185">Reference proteome</keyword>
<evidence type="ECO:0000256" key="6">
    <source>
        <dbReference type="ARBA" id="ARBA00022958"/>
    </source>
</evidence>
<dbReference type="InterPro" id="IPR045319">
    <property type="entry name" value="KAT/AKT"/>
</dbReference>
<accession>A0A843WM02</accession>
<keyword evidence="3 10" id="KW-0812">Transmembrane</keyword>
<evidence type="ECO:0000256" key="2">
    <source>
        <dbReference type="ARBA" id="ARBA00022538"/>
    </source>
</evidence>
<dbReference type="SUPFAM" id="SSF81324">
    <property type="entry name" value="Voltage-gated potassium channels"/>
    <property type="match status" value="1"/>
</dbReference>
<evidence type="ECO:0000259" key="11">
    <source>
        <dbReference type="Pfam" id="PF00520"/>
    </source>
</evidence>
<keyword evidence="7 10" id="KW-1133">Transmembrane helix</keyword>
<keyword evidence="6" id="KW-0630">Potassium</keyword>
<dbReference type="SUPFAM" id="SSF52029">
    <property type="entry name" value="GroEL apical domain-like"/>
    <property type="match status" value="1"/>
</dbReference>
<organism evidence="12 13">
    <name type="scientific">Colocasia esculenta</name>
    <name type="common">Wild taro</name>
    <name type="synonym">Arum esculentum</name>
    <dbReference type="NCBI Taxonomy" id="4460"/>
    <lineage>
        <taxon>Eukaryota</taxon>
        <taxon>Viridiplantae</taxon>
        <taxon>Streptophyta</taxon>
        <taxon>Embryophyta</taxon>
        <taxon>Tracheophyta</taxon>
        <taxon>Spermatophyta</taxon>
        <taxon>Magnoliopsida</taxon>
        <taxon>Liliopsida</taxon>
        <taxon>Araceae</taxon>
        <taxon>Aroideae</taxon>
        <taxon>Colocasieae</taxon>
        <taxon>Colocasia</taxon>
    </lineage>
</organism>
<dbReference type="GO" id="GO:0034702">
    <property type="term" value="C:monoatomic ion channel complex"/>
    <property type="evidence" value="ECO:0007669"/>
    <property type="project" value="UniProtKB-KW"/>
</dbReference>
<evidence type="ECO:0000313" key="12">
    <source>
        <dbReference type="EMBL" id="MQM08797.1"/>
    </source>
</evidence>
<proteinExistence type="predicted"/>